<comment type="caution">
    <text evidence="7">The sequence shown here is derived from an EMBL/GenBank/DDBJ whole genome shotgun (WGS) entry which is preliminary data.</text>
</comment>
<evidence type="ECO:0000256" key="6">
    <source>
        <dbReference type="SAM" id="MobiDB-lite"/>
    </source>
</evidence>
<feature type="repeat" description="WD" evidence="5">
    <location>
        <begin position="275"/>
        <end position="301"/>
    </location>
</feature>
<keyword evidence="4" id="KW-0539">Nucleus</keyword>
<evidence type="ECO:0000256" key="1">
    <source>
        <dbReference type="ARBA" id="ARBA00004123"/>
    </source>
</evidence>
<dbReference type="InterPro" id="IPR036322">
    <property type="entry name" value="WD40_repeat_dom_sf"/>
</dbReference>
<comment type="subcellular location">
    <subcellularLocation>
        <location evidence="1">Nucleus</location>
    </subcellularLocation>
</comment>
<dbReference type="FunFam" id="2.130.10.10:FF:000963">
    <property type="entry name" value="AGAP001362-PA-like protein"/>
    <property type="match status" value="1"/>
</dbReference>
<evidence type="ECO:0000256" key="4">
    <source>
        <dbReference type="ARBA" id="ARBA00023242"/>
    </source>
</evidence>
<feature type="compositionally biased region" description="Basic and acidic residues" evidence="6">
    <location>
        <begin position="997"/>
        <end position="1014"/>
    </location>
</feature>
<dbReference type="CDD" id="cd00200">
    <property type="entry name" value="WD40"/>
    <property type="match status" value="1"/>
</dbReference>
<feature type="compositionally biased region" description="Low complexity" evidence="6">
    <location>
        <begin position="57"/>
        <end position="66"/>
    </location>
</feature>
<accession>A0AAE1DWP6</accession>
<dbReference type="FunFam" id="2.130.10.10:FF:000237">
    <property type="entry name" value="Flowering time control protein FY"/>
    <property type="match status" value="1"/>
</dbReference>
<dbReference type="SMART" id="SM00320">
    <property type="entry name" value="WD40"/>
    <property type="match status" value="7"/>
</dbReference>
<feature type="compositionally biased region" description="Basic and acidic residues" evidence="6">
    <location>
        <begin position="1102"/>
        <end position="1114"/>
    </location>
</feature>
<feature type="compositionally biased region" description="Acidic residues" evidence="6">
    <location>
        <begin position="1071"/>
        <end position="1084"/>
    </location>
</feature>
<feature type="compositionally biased region" description="Polar residues" evidence="6">
    <location>
        <begin position="15"/>
        <end position="24"/>
    </location>
</feature>
<sequence>MAGNAVTVPMAGASQPPQFSTNPPGSVGVNFQAPRPGSFVPSSTPDASQRGPRPFHRPFNFRPRYPMNKGGEDDSGMYDGKRMRKAIHRKTVDYNPSVIKFLENRIWQRDGRDEHRLQPDSLYSTDLVPPSALIDDPLNCVNTKFVRTSTNKFRCPIFCLTWTPEGRRLVTGASSGEFTLWNGLTFNFETILQAHETAVRAMRWSHSDGWMVTADHAGYIKYWQSNMNNVKMFQAHKEPIRGISFCPTDSKFASCSDDGTVRVWDFMRCHEERILRGHGADVRCVDWHPQKSLLASGSKDNQQPVKLWDPRTGNSLATLHAHKHTVMDLKWHQNGNWMLTASRDHLLKLFDTRNLKEEIQTFKGHKREATAIGWHPVHEGLFASGSADGALMFWMVGCDHEVGGMEQAHEGMVWSLAWHPLGHILASGSNDHATKFWTRNRPGDEMRDKYNLNLLPAGLVEQDAADPVEPESVTPNLPGMGLEHGVAEHLQVKEEKNENELPSIPGLNWEEDSILLKAEERAAHKKVPYARPVPKMFEQAWAGEIDMEQIKKEQQAKQQAKQVPPLNQPTLLLAQQMIGALTGALRQQLAGMPGGHMLLRPGGPLMLGNPLMGIQPGGGPAPGGPMLLIPQPMGPRGQSQQPQGPQGGDGKGTATSNPSNGTAAPQTHPPSGNQGNQNVGEDESNQGSSKPSNLSLSEGPEEIKPQAINSGPSQIRMGAPVQMGGPQGGHLQGQIRGPSQGQIRGPPPGQMGGQQGQMGGPPQGQMGGPPQGQLGGPPQGNRGGPSQGPISGPQGQNQGPPQGHMGGPPQGQIQGPPQGLIGGPPQGQIQGPPHGRMSGPPQGHMGGPPQGQMSGPPHVRMGGPPQGPMGGPPQGQMRRPLGPPNQMQGPRPQRHPFQGPPSDQRGGARGGESEELDRDERFNMHGPGRRPQNTEMDEDFRAPRVYNGPAGPSFSGEDQDLRQSGPPPPSHPKFKPGAQQRQPNNQGGGGYEDYGDMDERMGDTGDYDYRREGMGRGMRGRGAPYNEKFHGRQPGYGNFNAGEGGESYDESGEYDQGGAGWDYRDNNNDGYYDDYDNGYEEEGGYQEPEGRPGPPQPPGRKRGWEEGPGQDRGRGMSRGWGRGAAGDSWGRGTRGGFRGAPRGGGFRGRGGPWQRGGPGGDRGLNRGRGGHRGGY</sequence>
<feature type="compositionally biased region" description="Low complexity" evidence="6">
    <location>
        <begin position="850"/>
        <end position="863"/>
    </location>
</feature>
<keyword evidence="2 5" id="KW-0853">WD repeat</keyword>
<proteinExistence type="predicted"/>
<feature type="compositionally biased region" description="Polar residues" evidence="6">
    <location>
        <begin position="653"/>
        <end position="696"/>
    </location>
</feature>
<feature type="compositionally biased region" description="Low complexity" evidence="6">
    <location>
        <begin position="826"/>
        <end position="843"/>
    </location>
</feature>
<dbReference type="InterPro" id="IPR015943">
    <property type="entry name" value="WD40/YVTN_repeat-like_dom_sf"/>
</dbReference>
<keyword evidence="3" id="KW-0677">Repeat</keyword>
<dbReference type="InterPro" id="IPR001680">
    <property type="entry name" value="WD40_rpt"/>
</dbReference>
<dbReference type="EMBL" id="JAWDGP010002063">
    <property type="protein sequence ID" value="KAK3785759.1"/>
    <property type="molecule type" value="Genomic_DNA"/>
</dbReference>
<feature type="compositionally biased region" description="Gly residues" evidence="6">
    <location>
        <begin position="1132"/>
        <end position="1162"/>
    </location>
</feature>
<feature type="compositionally biased region" description="Low complexity" evidence="6">
    <location>
        <begin position="975"/>
        <end position="985"/>
    </location>
</feature>
<feature type="compositionally biased region" description="Low complexity" evidence="6">
    <location>
        <begin position="630"/>
        <end position="644"/>
    </location>
</feature>
<dbReference type="PANTHER" id="PTHR22836">
    <property type="entry name" value="WD40 REPEAT PROTEIN"/>
    <property type="match status" value="1"/>
</dbReference>
<name>A0AAE1DWP6_9GAST</name>
<evidence type="ECO:0000256" key="3">
    <source>
        <dbReference type="ARBA" id="ARBA00022737"/>
    </source>
</evidence>
<protein>
    <recommendedName>
        <fullName evidence="9">Pre-mRNA 3' end processing protein WDR33</fullName>
    </recommendedName>
</protein>
<dbReference type="AlphaFoldDB" id="A0AAE1DWP6"/>
<dbReference type="PANTHER" id="PTHR22836:SF0">
    <property type="entry name" value="PRE-MRNA 3' END PROCESSING PROTEIN WDR33"/>
    <property type="match status" value="1"/>
</dbReference>
<evidence type="ECO:0000256" key="2">
    <source>
        <dbReference type="ARBA" id="ARBA00022574"/>
    </source>
</evidence>
<feature type="region of interest" description="Disordered" evidence="6">
    <location>
        <begin position="610"/>
        <end position="1175"/>
    </location>
</feature>
<feature type="repeat" description="WD" evidence="5">
    <location>
        <begin position="362"/>
        <end position="394"/>
    </location>
</feature>
<feature type="repeat" description="WD" evidence="5">
    <location>
        <begin position="192"/>
        <end position="224"/>
    </location>
</feature>
<feature type="repeat" description="WD" evidence="5">
    <location>
        <begin position="406"/>
        <end position="437"/>
    </location>
</feature>
<dbReference type="PROSITE" id="PS50294">
    <property type="entry name" value="WD_REPEATS_REGION"/>
    <property type="match status" value="4"/>
</dbReference>
<evidence type="ECO:0000313" key="8">
    <source>
        <dbReference type="Proteomes" id="UP001283361"/>
    </source>
</evidence>
<gene>
    <name evidence="7" type="ORF">RRG08_051081</name>
</gene>
<dbReference type="GO" id="GO:0005847">
    <property type="term" value="C:mRNA cleavage and polyadenylation specificity factor complex"/>
    <property type="evidence" value="ECO:0007669"/>
    <property type="project" value="TreeGrafter"/>
</dbReference>
<feature type="compositionally biased region" description="Low complexity" evidence="6">
    <location>
        <begin position="810"/>
        <end position="819"/>
    </location>
</feature>
<feature type="repeat" description="WD" evidence="5">
    <location>
        <begin position="157"/>
        <end position="182"/>
    </location>
</feature>
<evidence type="ECO:0000313" key="7">
    <source>
        <dbReference type="EMBL" id="KAK3785759.1"/>
    </source>
</evidence>
<reference evidence="7" key="1">
    <citation type="journal article" date="2023" name="G3 (Bethesda)">
        <title>A reference genome for the long-term kleptoplast-retaining sea slug Elysia crispata morphotype clarki.</title>
        <authorList>
            <person name="Eastman K.E."/>
            <person name="Pendleton A.L."/>
            <person name="Shaikh M.A."/>
            <person name="Suttiyut T."/>
            <person name="Ogas R."/>
            <person name="Tomko P."/>
            <person name="Gavelis G."/>
            <person name="Widhalm J.R."/>
            <person name="Wisecaver J.H."/>
        </authorList>
    </citation>
    <scope>NUCLEOTIDE SEQUENCE</scope>
    <source>
        <strain evidence="7">ECLA1</strain>
    </source>
</reference>
<dbReference type="Gene3D" id="2.130.10.10">
    <property type="entry name" value="YVTN repeat-like/Quinoprotein amine dehydrogenase"/>
    <property type="match status" value="2"/>
</dbReference>
<dbReference type="InterPro" id="IPR045245">
    <property type="entry name" value="Pfs2-like"/>
</dbReference>
<dbReference type="SUPFAM" id="SSF50978">
    <property type="entry name" value="WD40 repeat-like"/>
    <property type="match status" value="1"/>
</dbReference>
<feature type="repeat" description="WD" evidence="5">
    <location>
        <begin position="319"/>
        <end position="360"/>
    </location>
</feature>
<dbReference type="Proteomes" id="UP001283361">
    <property type="component" value="Unassembled WGS sequence"/>
</dbReference>
<feature type="region of interest" description="Disordered" evidence="6">
    <location>
        <begin position="1"/>
        <end position="79"/>
    </location>
</feature>
<keyword evidence="8" id="KW-1185">Reference proteome</keyword>
<organism evidence="7 8">
    <name type="scientific">Elysia crispata</name>
    <name type="common">lettuce slug</name>
    <dbReference type="NCBI Taxonomy" id="231223"/>
    <lineage>
        <taxon>Eukaryota</taxon>
        <taxon>Metazoa</taxon>
        <taxon>Spiralia</taxon>
        <taxon>Lophotrochozoa</taxon>
        <taxon>Mollusca</taxon>
        <taxon>Gastropoda</taxon>
        <taxon>Heterobranchia</taxon>
        <taxon>Euthyneura</taxon>
        <taxon>Panpulmonata</taxon>
        <taxon>Sacoglossa</taxon>
        <taxon>Placobranchoidea</taxon>
        <taxon>Plakobranchidae</taxon>
        <taxon>Elysia</taxon>
    </lineage>
</organism>
<dbReference type="GO" id="GO:0031124">
    <property type="term" value="P:mRNA 3'-end processing"/>
    <property type="evidence" value="ECO:0007669"/>
    <property type="project" value="InterPro"/>
</dbReference>
<feature type="compositionally biased region" description="Low complexity" evidence="6">
    <location>
        <begin position="787"/>
        <end position="803"/>
    </location>
</feature>
<dbReference type="Pfam" id="PF00400">
    <property type="entry name" value="WD40"/>
    <property type="match status" value="6"/>
</dbReference>
<feature type="repeat" description="WD" evidence="5">
    <location>
        <begin position="233"/>
        <end position="265"/>
    </location>
</feature>
<dbReference type="PROSITE" id="PS50082">
    <property type="entry name" value="WD_REPEATS_2"/>
    <property type="match status" value="7"/>
</dbReference>
<evidence type="ECO:0000256" key="5">
    <source>
        <dbReference type="PROSITE-ProRule" id="PRU00221"/>
    </source>
</evidence>
<feature type="compositionally biased region" description="Gly residues" evidence="6">
    <location>
        <begin position="750"/>
        <end position="786"/>
    </location>
</feature>
<evidence type="ECO:0008006" key="9">
    <source>
        <dbReference type="Google" id="ProtNLM"/>
    </source>
</evidence>